<keyword evidence="1" id="KW-0732">Signal</keyword>
<dbReference type="Proteomes" id="UP000030960">
    <property type="component" value="Unassembled WGS sequence"/>
</dbReference>
<comment type="caution">
    <text evidence="2">The sequence shown here is derived from an EMBL/GenBank/DDBJ whole genome shotgun (WGS) entry which is preliminary data.</text>
</comment>
<name>A0A0B3SM28_9RHOB</name>
<evidence type="ECO:0000313" key="2">
    <source>
        <dbReference type="EMBL" id="KHQ51569.1"/>
    </source>
</evidence>
<accession>A0A0B3SM28</accession>
<dbReference type="AlphaFoldDB" id="A0A0B3SM28"/>
<dbReference type="PATRIC" id="fig|1515334.3.peg.3753"/>
<gene>
    <name evidence="2" type="ORF">OA50_03731</name>
</gene>
<evidence type="ECO:0000256" key="1">
    <source>
        <dbReference type="SAM" id="SignalP"/>
    </source>
</evidence>
<reference evidence="2 3" key="1">
    <citation type="submission" date="2014-10" db="EMBL/GenBank/DDBJ databases">
        <title>Genome sequence of Ponticoccus sp. strain UMTAT08 isolated from clonal culture of toxic dinoflagellate Alexandrium tamiyavanichii.</title>
        <authorList>
            <person name="Gan H.Y."/>
            <person name="Muhd D.-D."/>
            <person name="Mohd Noor M.E."/>
            <person name="Yeong Y.S."/>
            <person name="Usup G."/>
        </authorList>
    </citation>
    <scope>NUCLEOTIDE SEQUENCE [LARGE SCALE GENOMIC DNA]</scope>
    <source>
        <strain evidence="2 3">UMTAT08</strain>
    </source>
</reference>
<feature type="signal peptide" evidence="1">
    <location>
        <begin position="1"/>
        <end position="20"/>
    </location>
</feature>
<feature type="chain" id="PRO_5002083099" description="DUF3108 domain-containing protein" evidence="1">
    <location>
        <begin position="21"/>
        <end position="220"/>
    </location>
</feature>
<keyword evidence="3" id="KW-1185">Reference proteome</keyword>
<protein>
    <recommendedName>
        <fullName evidence="4">DUF3108 domain-containing protein</fullName>
    </recommendedName>
</protein>
<evidence type="ECO:0008006" key="4">
    <source>
        <dbReference type="Google" id="ProtNLM"/>
    </source>
</evidence>
<dbReference type="RefSeq" id="WP_043144391.1">
    <property type="nucleotide sequence ID" value="NZ_JSUQ01000016.1"/>
</dbReference>
<proteinExistence type="predicted"/>
<sequence length="220" mass="24142">MKLLSAICIAAALATAPVQATPVEPGEHYELLFRKGTLEGIGAEATLIYSRAVTNALSPEAAERDTGDIALTLGAQDDPLAQLEFRKQDKHRGLGRFPASVGNPMIMYFYESVIRDMAEAAGGSPYYIRNRVKEALVAPAEVEEGTAMFDGRSVPVRIVRLHPFAEDPNRARMKGFGELEMRVVMSEDVPGWYLSLTAETSGPETDTVYRSEMRFEGVEQ</sequence>
<evidence type="ECO:0000313" key="3">
    <source>
        <dbReference type="Proteomes" id="UP000030960"/>
    </source>
</evidence>
<dbReference type="OrthoDB" id="5801444at2"/>
<organism evidence="2 3">
    <name type="scientific">Mameliella alba</name>
    <dbReference type="NCBI Taxonomy" id="561184"/>
    <lineage>
        <taxon>Bacteria</taxon>
        <taxon>Pseudomonadati</taxon>
        <taxon>Pseudomonadota</taxon>
        <taxon>Alphaproteobacteria</taxon>
        <taxon>Rhodobacterales</taxon>
        <taxon>Roseobacteraceae</taxon>
        <taxon>Mameliella</taxon>
    </lineage>
</organism>
<dbReference type="EMBL" id="JSUQ01000016">
    <property type="protein sequence ID" value="KHQ51569.1"/>
    <property type="molecule type" value="Genomic_DNA"/>
</dbReference>